<protein>
    <submittedName>
        <fullName evidence="1">Uncharacterized protein</fullName>
    </submittedName>
</protein>
<dbReference type="HOGENOM" id="CLU_2347352_0_0_1"/>
<sequence>MMLCGNRISHIFAPGPVKSRPPVDRPIYIDSKKRVIWSVDTSISHRHASARDMMLSGGSSQLPVHRILFTTQSTNFTQPYMSPVIQAFLPNLRFGCS</sequence>
<proteinExistence type="predicted"/>
<reference evidence="2" key="2">
    <citation type="submission" date="2015-01" db="EMBL/GenBank/DDBJ databases">
        <title>Evolutionary Origins and Diversification of the Mycorrhizal Mutualists.</title>
        <authorList>
            <consortium name="DOE Joint Genome Institute"/>
            <consortium name="Mycorrhizal Genomics Consortium"/>
            <person name="Kohler A."/>
            <person name="Kuo A."/>
            <person name="Nagy L.G."/>
            <person name="Floudas D."/>
            <person name="Copeland A."/>
            <person name="Barry K.W."/>
            <person name="Cichocki N."/>
            <person name="Veneault-Fourrey C."/>
            <person name="LaButti K."/>
            <person name="Lindquist E.A."/>
            <person name="Lipzen A."/>
            <person name="Lundell T."/>
            <person name="Morin E."/>
            <person name="Murat C."/>
            <person name="Riley R."/>
            <person name="Ohm R."/>
            <person name="Sun H."/>
            <person name="Tunlid A."/>
            <person name="Henrissat B."/>
            <person name="Grigoriev I.V."/>
            <person name="Hibbett D.S."/>
            <person name="Martin F."/>
        </authorList>
    </citation>
    <scope>NUCLEOTIDE SEQUENCE [LARGE SCALE GENOMIC DNA]</scope>
    <source>
        <strain evidence="2">Ve08.2h10</strain>
    </source>
</reference>
<name>A0A0D0DXU5_9AGAM</name>
<evidence type="ECO:0000313" key="1">
    <source>
        <dbReference type="EMBL" id="KIK94931.1"/>
    </source>
</evidence>
<gene>
    <name evidence="1" type="ORF">PAXRUDRAFT_417644</name>
</gene>
<organism evidence="1 2">
    <name type="scientific">Paxillus rubicundulus Ve08.2h10</name>
    <dbReference type="NCBI Taxonomy" id="930991"/>
    <lineage>
        <taxon>Eukaryota</taxon>
        <taxon>Fungi</taxon>
        <taxon>Dikarya</taxon>
        <taxon>Basidiomycota</taxon>
        <taxon>Agaricomycotina</taxon>
        <taxon>Agaricomycetes</taxon>
        <taxon>Agaricomycetidae</taxon>
        <taxon>Boletales</taxon>
        <taxon>Paxilineae</taxon>
        <taxon>Paxillaceae</taxon>
        <taxon>Paxillus</taxon>
    </lineage>
</organism>
<dbReference type="Proteomes" id="UP000054538">
    <property type="component" value="Unassembled WGS sequence"/>
</dbReference>
<dbReference type="AlphaFoldDB" id="A0A0D0DXU5"/>
<keyword evidence="2" id="KW-1185">Reference proteome</keyword>
<accession>A0A0D0DXU5</accession>
<dbReference type="EMBL" id="KN825075">
    <property type="protein sequence ID" value="KIK94931.1"/>
    <property type="molecule type" value="Genomic_DNA"/>
</dbReference>
<dbReference type="InParanoid" id="A0A0D0DXU5"/>
<evidence type="ECO:0000313" key="2">
    <source>
        <dbReference type="Proteomes" id="UP000054538"/>
    </source>
</evidence>
<reference evidence="1 2" key="1">
    <citation type="submission" date="2014-04" db="EMBL/GenBank/DDBJ databases">
        <authorList>
            <consortium name="DOE Joint Genome Institute"/>
            <person name="Kuo A."/>
            <person name="Kohler A."/>
            <person name="Jargeat P."/>
            <person name="Nagy L.G."/>
            <person name="Floudas D."/>
            <person name="Copeland A."/>
            <person name="Barry K.W."/>
            <person name="Cichocki N."/>
            <person name="Veneault-Fourrey C."/>
            <person name="LaButti K."/>
            <person name="Lindquist E.A."/>
            <person name="Lipzen A."/>
            <person name="Lundell T."/>
            <person name="Morin E."/>
            <person name="Murat C."/>
            <person name="Sun H."/>
            <person name="Tunlid A."/>
            <person name="Henrissat B."/>
            <person name="Grigoriev I.V."/>
            <person name="Hibbett D.S."/>
            <person name="Martin F."/>
            <person name="Nordberg H.P."/>
            <person name="Cantor M.N."/>
            <person name="Hua S.X."/>
        </authorList>
    </citation>
    <scope>NUCLEOTIDE SEQUENCE [LARGE SCALE GENOMIC DNA]</scope>
    <source>
        <strain evidence="1 2">Ve08.2h10</strain>
    </source>
</reference>